<feature type="compositionally biased region" description="Low complexity" evidence="1">
    <location>
        <begin position="67"/>
        <end position="77"/>
    </location>
</feature>
<sequence>MLSPTLTRLDPIPADGRAIVCALAIQAVSLYRMRMPGTVPIERGDAARRPAAPHPAGEPPPDDRPCRSPAPAAARLLQRPHRLQPACNPPASCATGNGHTRDPSNACTIRVLPYRRPAPSTFVPRSPFQTRTSHDESAYPDRGRPAR</sequence>
<gene>
    <name evidence="2" type="ORF">DPR02_31935</name>
</gene>
<accession>A0AAQ0JH72</accession>
<proteinExistence type="predicted"/>
<evidence type="ECO:0000313" key="2">
    <source>
        <dbReference type="EMBL" id="RAQ01755.1"/>
    </source>
</evidence>
<dbReference type="EMBL" id="QLUZ01000027">
    <property type="protein sequence ID" value="RAQ01755.1"/>
    <property type="molecule type" value="Genomic_DNA"/>
</dbReference>
<evidence type="ECO:0000313" key="3">
    <source>
        <dbReference type="Proteomes" id="UP000248899"/>
    </source>
</evidence>
<dbReference type="Proteomes" id="UP000248899">
    <property type="component" value="Unassembled WGS sequence"/>
</dbReference>
<organism evidence="2 3">
    <name type="scientific">Burkholderia cepacia</name>
    <name type="common">Pseudomonas cepacia</name>
    <dbReference type="NCBI Taxonomy" id="292"/>
    <lineage>
        <taxon>Bacteria</taxon>
        <taxon>Pseudomonadati</taxon>
        <taxon>Pseudomonadota</taxon>
        <taxon>Betaproteobacteria</taxon>
        <taxon>Burkholderiales</taxon>
        <taxon>Burkholderiaceae</taxon>
        <taxon>Burkholderia</taxon>
        <taxon>Burkholderia cepacia complex</taxon>
    </lineage>
</organism>
<name>A0AAQ0JH72_BURCE</name>
<comment type="caution">
    <text evidence="2">The sequence shown here is derived from an EMBL/GenBank/DDBJ whole genome shotgun (WGS) entry which is preliminary data.</text>
</comment>
<dbReference type="AlphaFoldDB" id="A0AAQ0JH72"/>
<feature type="region of interest" description="Disordered" evidence="1">
    <location>
        <begin position="42"/>
        <end position="147"/>
    </location>
</feature>
<feature type="compositionally biased region" description="Basic and acidic residues" evidence="1">
    <location>
        <begin position="132"/>
        <end position="147"/>
    </location>
</feature>
<reference evidence="2 3" key="1">
    <citation type="submission" date="2018-06" db="EMBL/GenBank/DDBJ databases">
        <title>Towards the identification of Burkholderia cepacia strain which caused fatal septicemia.</title>
        <authorList>
            <person name="Bui L.A.T."/>
            <person name="Zakharova I.B."/>
            <person name="Shpak I.M."/>
            <person name="Teteryatnikova N."/>
            <person name="Ustinov D.V."/>
            <person name="Kuzyutina Y.A."/>
            <person name="Nguyen H.N."/>
            <person name="Antonov A.S."/>
            <person name="Avdyusheva E.F."/>
            <person name="Victorov D.V."/>
        </authorList>
    </citation>
    <scope>NUCLEOTIDE SEQUENCE [LARGE SCALE GENOMIC DNA]</scope>
    <source>
        <strain evidence="2 3">PT02</strain>
    </source>
</reference>
<feature type="compositionally biased region" description="Polar residues" evidence="1">
    <location>
        <begin position="94"/>
        <end position="107"/>
    </location>
</feature>
<evidence type="ECO:0000256" key="1">
    <source>
        <dbReference type="SAM" id="MobiDB-lite"/>
    </source>
</evidence>
<protein>
    <submittedName>
        <fullName evidence="2">Uncharacterized protein</fullName>
    </submittedName>
</protein>